<dbReference type="EMBL" id="KI912112">
    <property type="protein sequence ID" value="ETS81019.1"/>
    <property type="molecule type" value="Genomic_DNA"/>
</dbReference>
<dbReference type="AlphaFoldDB" id="W3X4T4"/>
<dbReference type="SUPFAM" id="SSF55729">
    <property type="entry name" value="Acyl-CoA N-acyltransferases (Nat)"/>
    <property type="match status" value="1"/>
</dbReference>
<accession>W3X4T4</accession>
<dbReference type="InterPro" id="IPR016181">
    <property type="entry name" value="Acyl_CoA_acyltransferase"/>
</dbReference>
<proteinExistence type="predicted"/>
<dbReference type="RefSeq" id="XP_007832793.1">
    <property type="nucleotide sequence ID" value="XM_007834602.1"/>
</dbReference>
<gene>
    <name evidence="2" type="ORF">PFICI_06021</name>
</gene>
<protein>
    <recommendedName>
        <fullName evidence="1">N-acetyltransferase domain-containing protein</fullName>
    </recommendedName>
</protein>
<dbReference type="GeneID" id="19271034"/>
<dbReference type="CDD" id="cd04301">
    <property type="entry name" value="NAT_SF"/>
    <property type="match status" value="1"/>
</dbReference>
<reference evidence="3" key="1">
    <citation type="journal article" date="2015" name="BMC Genomics">
        <title>Genomic and transcriptomic analysis of the endophytic fungus Pestalotiopsis fici reveals its lifestyle and high potential for synthesis of natural products.</title>
        <authorList>
            <person name="Wang X."/>
            <person name="Zhang X."/>
            <person name="Liu L."/>
            <person name="Xiang M."/>
            <person name="Wang W."/>
            <person name="Sun X."/>
            <person name="Che Y."/>
            <person name="Guo L."/>
            <person name="Liu G."/>
            <person name="Guo L."/>
            <person name="Wang C."/>
            <person name="Yin W.B."/>
            <person name="Stadler M."/>
            <person name="Zhang X."/>
            <person name="Liu X."/>
        </authorList>
    </citation>
    <scope>NUCLEOTIDE SEQUENCE [LARGE SCALE GENOMIC DNA]</scope>
    <source>
        <strain evidence="3">W106-1 / CGMCC3.15140</strain>
    </source>
</reference>
<name>W3X4T4_PESFW</name>
<dbReference type="OrthoDB" id="61113at2759"/>
<dbReference type="PANTHER" id="PTHR42791:SF2">
    <property type="entry name" value="N-ACETYLTRANSFERASE DOMAIN-CONTAINING PROTEIN"/>
    <property type="match status" value="1"/>
</dbReference>
<dbReference type="Gene3D" id="3.40.630.30">
    <property type="match status" value="1"/>
</dbReference>
<evidence type="ECO:0000313" key="3">
    <source>
        <dbReference type="Proteomes" id="UP000030651"/>
    </source>
</evidence>
<dbReference type="PROSITE" id="PS51186">
    <property type="entry name" value="GNAT"/>
    <property type="match status" value="1"/>
</dbReference>
<dbReference type="eggNOG" id="ENOG502SPBG">
    <property type="taxonomic scope" value="Eukaryota"/>
</dbReference>
<organism evidence="2 3">
    <name type="scientific">Pestalotiopsis fici (strain W106-1 / CGMCC3.15140)</name>
    <dbReference type="NCBI Taxonomy" id="1229662"/>
    <lineage>
        <taxon>Eukaryota</taxon>
        <taxon>Fungi</taxon>
        <taxon>Dikarya</taxon>
        <taxon>Ascomycota</taxon>
        <taxon>Pezizomycotina</taxon>
        <taxon>Sordariomycetes</taxon>
        <taxon>Xylariomycetidae</taxon>
        <taxon>Amphisphaeriales</taxon>
        <taxon>Sporocadaceae</taxon>
        <taxon>Pestalotiopsis</taxon>
    </lineage>
</organism>
<dbReference type="KEGG" id="pfy:PFICI_06021"/>
<dbReference type="InterPro" id="IPR000182">
    <property type="entry name" value="GNAT_dom"/>
</dbReference>
<dbReference type="InterPro" id="IPR052523">
    <property type="entry name" value="Trichothecene_AcTrans"/>
</dbReference>
<dbReference type="OMA" id="MAAFWED"/>
<dbReference type="GO" id="GO:0016747">
    <property type="term" value="F:acyltransferase activity, transferring groups other than amino-acyl groups"/>
    <property type="evidence" value="ECO:0007669"/>
    <property type="project" value="InterPro"/>
</dbReference>
<feature type="domain" description="N-acetyltransferase" evidence="1">
    <location>
        <begin position="76"/>
        <end position="230"/>
    </location>
</feature>
<evidence type="ECO:0000313" key="2">
    <source>
        <dbReference type="EMBL" id="ETS81019.1"/>
    </source>
</evidence>
<dbReference type="PANTHER" id="PTHR42791">
    <property type="entry name" value="GNAT FAMILY ACETYLTRANSFERASE"/>
    <property type="match status" value="1"/>
</dbReference>
<sequence length="239" mass="27442">MTRYALERCTVADSDAISRNNMSAFWQDVNWVLSWRHTTLEKHIIESAKRYPRNLLKDRDNTRHQKAIDPETGRLVGYARWLIPAAHAVTDIGTPVWPEAVVPAVSPDEEAEFERIAESADWKPDVTSDPLDHEMVEIRKELMTGRDYMLLDYLAVHPENQRKGIASLLVESGIRQAKKLGLDIFLVARPAGMPVYQRAGFQIIRELVQDDSIYGGQGEWRTYYMIYETRPRSETRAGV</sequence>
<dbReference type="Proteomes" id="UP000030651">
    <property type="component" value="Unassembled WGS sequence"/>
</dbReference>
<keyword evidence="3" id="KW-1185">Reference proteome</keyword>
<dbReference type="InParanoid" id="W3X4T4"/>
<dbReference type="Pfam" id="PF13508">
    <property type="entry name" value="Acetyltransf_7"/>
    <property type="match status" value="1"/>
</dbReference>
<evidence type="ECO:0000259" key="1">
    <source>
        <dbReference type="PROSITE" id="PS51186"/>
    </source>
</evidence>
<dbReference type="HOGENOM" id="CLU_060131_5_0_1"/>